<protein>
    <recommendedName>
        <fullName evidence="3">DNA helicase PriA</fullName>
    </recommendedName>
</protein>
<accession>A0A645CU94</accession>
<comment type="caution">
    <text evidence="2">The sequence shown here is derived from an EMBL/GenBank/DDBJ whole genome shotgun (WGS) entry which is preliminary data.</text>
</comment>
<dbReference type="PANTHER" id="PTHR37826:SF3">
    <property type="entry name" value="J DOMAIN-CONTAINING PROTEIN"/>
    <property type="match status" value="1"/>
</dbReference>
<organism evidence="2">
    <name type="scientific">bioreactor metagenome</name>
    <dbReference type="NCBI Taxonomy" id="1076179"/>
    <lineage>
        <taxon>unclassified sequences</taxon>
        <taxon>metagenomes</taxon>
        <taxon>ecological metagenomes</taxon>
    </lineage>
</organism>
<sequence>MSSVKEYKCLSCKAGLEFHPPTQNWKCNYCFSEFTKEQLDDAYQQEESKTPEEDNLELDSYKCTSCGAELIADGTTSATFCLYCKSPTIIKSRFSGKFKPKNLIPFRLTQEEARDIYKEWIGKRRFVPDEFKGKREIDKITGIYAPFWLFDCHVEGVIDGEGTMVSSWSDGEYRYTNTKYYRVFRRGNAEYHKVPVDASKKLDDKFMHLIEPYNYEDLKDFSMQYMSGFMAEKRTVETDAMGEQLKEQVNKYATRLLDDSVSGYNIVDSKNVDIDMLDTKWDYVLLPVWVLTYISNGKIYYYALNGQTGKAVGELPVNKPKLILFAVIIFLVFFLIVVLIGGLLI</sequence>
<keyword evidence="1" id="KW-1133">Transmembrane helix</keyword>
<feature type="transmembrane region" description="Helical" evidence="1">
    <location>
        <begin position="323"/>
        <end position="344"/>
    </location>
</feature>
<reference evidence="2" key="1">
    <citation type="submission" date="2019-08" db="EMBL/GenBank/DDBJ databases">
        <authorList>
            <person name="Kucharzyk K."/>
            <person name="Murdoch R.W."/>
            <person name="Higgins S."/>
            <person name="Loffler F."/>
        </authorList>
    </citation>
    <scope>NUCLEOTIDE SEQUENCE</scope>
</reference>
<dbReference type="PANTHER" id="PTHR37826">
    <property type="entry name" value="FLOTILLIN BAND_7_5 DOMAIN PROTEIN"/>
    <property type="match status" value="1"/>
</dbReference>
<evidence type="ECO:0000256" key="1">
    <source>
        <dbReference type="SAM" id="Phobius"/>
    </source>
</evidence>
<feature type="transmembrane region" description="Helical" evidence="1">
    <location>
        <begin position="283"/>
        <end position="303"/>
    </location>
</feature>
<evidence type="ECO:0008006" key="3">
    <source>
        <dbReference type="Google" id="ProtNLM"/>
    </source>
</evidence>
<keyword evidence="1" id="KW-0812">Transmembrane</keyword>
<name>A0A645CU94_9ZZZZ</name>
<dbReference type="EMBL" id="VSSQ01030092">
    <property type="protein sequence ID" value="MPM80484.1"/>
    <property type="molecule type" value="Genomic_DNA"/>
</dbReference>
<proteinExistence type="predicted"/>
<evidence type="ECO:0000313" key="2">
    <source>
        <dbReference type="EMBL" id="MPM80484.1"/>
    </source>
</evidence>
<gene>
    <name evidence="2" type="ORF">SDC9_127531</name>
</gene>
<dbReference type="Gene3D" id="2.20.28.30">
    <property type="entry name" value="RNA polymerase ii, chain L"/>
    <property type="match status" value="2"/>
</dbReference>
<keyword evidence="1" id="KW-0472">Membrane</keyword>
<dbReference type="AlphaFoldDB" id="A0A645CU94"/>